<sequence length="84" mass="9617">MCSNESRKRWAMEGSSMRWSLALLPGELVVAVWYYVFCLCMSMDGGSEEHKARAVVTTLLLLWRSDCLLCRLQREGDDGETIVR</sequence>
<evidence type="ECO:0000313" key="2">
    <source>
        <dbReference type="Proteomes" id="UP001234297"/>
    </source>
</evidence>
<accession>A0ACC2KE58</accession>
<reference evidence="1 2" key="1">
    <citation type="journal article" date="2022" name="Hortic Res">
        <title>A haplotype resolved chromosomal level avocado genome allows analysis of novel avocado genes.</title>
        <authorList>
            <person name="Nath O."/>
            <person name="Fletcher S.J."/>
            <person name="Hayward A."/>
            <person name="Shaw L.M."/>
            <person name="Masouleh A.K."/>
            <person name="Furtado A."/>
            <person name="Henry R.J."/>
            <person name="Mitter N."/>
        </authorList>
    </citation>
    <scope>NUCLEOTIDE SEQUENCE [LARGE SCALE GENOMIC DNA]</scope>
    <source>
        <strain evidence="2">cv. Hass</strain>
    </source>
</reference>
<evidence type="ECO:0000313" key="1">
    <source>
        <dbReference type="EMBL" id="KAJ8619297.1"/>
    </source>
</evidence>
<keyword evidence="2" id="KW-1185">Reference proteome</keyword>
<dbReference type="EMBL" id="CM056817">
    <property type="protein sequence ID" value="KAJ8619297.1"/>
    <property type="molecule type" value="Genomic_DNA"/>
</dbReference>
<name>A0ACC2KE58_PERAE</name>
<dbReference type="Proteomes" id="UP001234297">
    <property type="component" value="Chromosome 9"/>
</dbReference>
<protein>
    <submittedName>
        <fullName evidence="1">Uncharacterized protein</fullName>
    </submittedName>
</protein>
<comment type="caution">
    <text evidence="1">The sequence shown here is derived from an EMBL/GenBank/DDBJ whole genome shotgun (WGS) entry which is preliminary data.</text>
</comment>
<proteinExistence type="predicted"/>
<gene>
    <name evidence="1" type="ORF">MRB53_027826</name>
</gene>
<organism evidence="1 2">
    <name type="scientific">Persea americana</name>
    <name type="common">Avocado</name>
    <dbReference type="NCBI Taxonomy" id="3435"/>
    <lineage>
        <taxon>Eukaryota</taxon>
        <taxon>Viridiplantae</taxon>
        <taxon>Streptophyta</taxon>
        <taxon>Embryophyta</taxon>
        <taxon>Tracheophyta</taxon>
        <taxon>Spermatophyta</taxon>
        <taxon>Magnoliopsida</taxon>
        <taxon>Magnoliidae</taxon>
        <taxon>Laurales</taxon>
        <taxon>Lauraceae</taxon>
        <taxon>Persea</taxon>
    </lineage>
</organism>